<evidence type="ECO:0000259" key="1">
    <source>
        <dbReference type="Pfam" id="PF00646"/>
    </source>
</evidence>
<dbReference type="InterPro" id="IPR055357">
    <property type="entry name" value="LRR_At1g61320_AtMIF1"/>
</dbReference>
<evidence type="ECO:0000313" key="4">
    <source>
        <dbReference type="Proteomes" id="UP001152523"/>
    </source>
</evidence>
<dbReference type="Pfam" id="PF00646">
    <property type="entry name" value="F-box"/>
    <property type="match status" value="1"/>
</dbReference>
<dbReference type="AlphaFoldDB" id="A0AAV0FMA8"/>
<comment type="caution">
    <text evidence="3">The sequence shown here is derived from an EMBL/GenBank/DDBJ whole genome shotgun (WGS) entry which is preliminary data.</text>
</comment>
<keyword evidence="4" id="KW-1185">Reference proteome</keyword>
<name>A0AAV0FMA8_9ASTE</name>
<dbReference type="SUPFAM" id="SSF52047">
    <property type="entry name" value="RNI-like"/>
    <property type="match status" value="1"/>
</dbReference>
<protein>
    <recommendedName>
        <fullName evidence="5">F-box domain-containing protein</fullName>
    </recommendedName>
</protein>
<sequence>MAAVSCQFTVDLRRPGPSALCEMALPPCMIGSQDEQAIFINYNRGDSIDLFQLAGSPAFQTSIGDRGFLSRRSIFARVSMSRMTNSLYSVAHNEDFISELPDDILASILSRTPTYIALRTSILSKRWKNLYKYVSNVTLSCEDLLRGTHHGPHSQTAVYKLQRYFDNFHYGSSRIRFVSLRCCIKKPCGHQFEQLIYSLGNLGIEELHLWLSCNVPSDFAFSCEYISQIPSVTFLVLGSCLLVAGFSEKFSARLDRMLEGVGNGSVSNHKLQTLELRGVTLLPGSLEFVLSTCLRLRSLYIGKCETPSKLCIGWADTDLQLKSLVVEYCRGVEEIEIYAANLQTLEFQGNKMVYIRFDQAPLLQSLYLSIESENMMAHVFGRLAKDVSSLKSLTFDCKGDFYQESQRLMRMGGIEKFSKLRRLELNVNCMPKTDLLALTPFLQSCPLLQEFHLNVYDPTYDCGEAKEMEPAMDKLPHRYYHLNLKKVDICGFDGTENEIEFLLYILKSAVILEQMLISSSAKSYRGYGRWWELKRSWSGETFEVIQSRLQDEAVSSIAQLIFENNVI</sequence>
<dbReference type="Pfam" id="PF23622">
    <property type="entry name" value="LRR_At1g61320_AtMIF1"/>
    <property type="match status" value="1"/>
</dbReference>
<dbReference type="PANTHER" id="PTHR34145:SF28">
    <property type="entry name" value="F-BOX DOMAIN-CONTAINING PROTEIN"/>
    <property type="match status" value="1"/>
</dbReference>
<dbReference type="InterPro" id="IPR053772">
    <property type="entry name" value="At1g61320/At1g61330-like"/>
</dbReference>
<evidence type="ECO:0000313" key="3">
    <source>
        <dbReference type="EMBL" id="CAH9136567.1"/>
    </source>
</evidence>
<organism evidence="3 4">
    <name type="scientific">Cuscuta epithymum</name>
    <dbReference type="NCBI Taxonomy" id="186058"/>
    <lineage>
        <taxon>Eukaryota</taxon>
        <taxon>Viridiplantae</taxon>
        <taxon>Streptophyta</taxon>
        <taxon>Embryophyta</taxon>
        <taxon>Tracheophyta</taxon>
        <taxon>Spermatophyta</taxon>
        <taxon>Magnoliopsida</taxon>
        <taxon>eudicotyledons</taxon>
        <taxon>Gunneridae</taxon>
        <taxon>Pentapetalae</taxon>
        <taxon>asterids</taxon>
        <taxon>lamiids</taxon>
        <taxon>Solanales</taxon>
        <taxon>Convolvulaceae</taxon>
        <taxon>Cuscuteae</taxon>
        <taxon>Cuscuta</taxon>
        <taxon>Cuscuta subgen. Cuscuta</taxon>
    </lineage>
</organism>
<feature type="domain" description="At1g61320/AtMIF1 LRR" evidence="2">
    <location>
        <begin position="201"/>
        <end position="526"/>
    </location>
</feature>
<feature type="domain" description="F-box" evidence="1">
    <location>
        <begin position="97"/>
        <end position="130"/>
    </location>
</feature>
<dbReference type="InterPro" id="IPR036047">
    <property type="entry name" value="F-box-like_dom_sf"/>
</dbReference>
<dbReference type="InterPro" id="IPR032675">
    <property type="entry name" value="LRR_dom_sf"/>
</dbReference>
<dbReference type="CDD" id="cd22160">
    <property type="entry name" value="F-box_AtFBL13-like"/>
    <property type="match status" value="1"/>
</dbReference>
<reference evidence="3" key="1">
    <citation type="submission" date="2022-07" db="EMBL/GenBank/DDBJ databases">
        <authorList>
            <person name="Macas J."/>
            <person name="Novak P."/>
            <person name="Neumann P."/>
        </authorList>
    </citation>
    <scope>NUCLEOTIDE SEQUENCE</scope>
</reference>
<proteinExistence type="predicted"/>
<dbReference type="EMBL" id="CAMAPF010000996">
    <property type="protein sequence ID" value="CAH9136567.1"/>
    <property type="molecule type" value="Genomic_DNA"/>
</dbReference>
<dbReference type="Gene3D" id="3.80.10.10">
    <property type="entry name" value="Ribonuclease Inhibitor"/>
    <property type="match status" value="1"/>
</dbReference>
<gene>
    <name evidence="3" type="ORF">CEPIT_LOCUS35367</name>
</gene>
<dbReference type="Proteomes" id="UP001152523">
    <property type="component" value="Unassembled WGS sequence"/>
</dbReference>
<evidence type="ECO:0008006" key="5">
    <source>
        <dbReference type="Google" id="ProtNLM"/>
    </source>
</evidence>
<dbReference type="InterPro" id="IPR053781">
    <property type="entry name" value="F-box_AtFBL13-like"/>
</dbReference>
<accession>A0AAV0FMA8</accession>
<dbReference type="SUPFAM" id="SSF81383">
    <property type="entry name" value="F-box domain"/>
    <property type="match status" value="1"/>
</dbReference>
<evidence type="ECO:0000259" key="2">
    <source>
        <dbReference type="Pfam" id="PF23622"/>
    </source>
</evidence>
<dbReference type="InterPro" id="IPR001810">
    <property type="entry name" value="F-box_dom"/>
</dbReference>
<dbReference type="PANTHER" id="PTHR34145">
    <property type="entry name" value="OS02G0105600 PROTEIN"/>
    <property type="match status" value="1"/>
</dbReference>